<dbReference type="Pfam" id="PF08235">
    <property type="entry name" value="LNS2"/>
    <property type="match status" value="1"/>
</dbReference>
<dbReference type="RefSeq" id="XP_029222716.1">
    <property type="nucleotide sequence ID" value="XM_029359803.1"/>
</dbReference>
<dbReference type="Proteomes" id="UP000224006">
    <property type="component" value="Chromosome I"/>
</dbReference>
<feature type="region of interest" description="Disordered" evidence="5">
    <location>
        <begin position="86"/>
        <end position="139"/>
    </location>
</feature>
<evidence type="ECO:0000256" key="5">
    <source>
        <dbReference type="SAM" id="MobiDB-lite"/>
    </source>
</evidence>
<name>A0A2A9MQT7_BESBE</name>
<dbReference type="PANTHER" id="PTHR12181">
    <property type="entry name" value="LIPIN"/>
    <property type="match status" value="1"/>
</dbReference>
<protein>
    <recommendedName>
        <fullName evidence="3">phosphatidate phosphatase</fullName>
        <ecNumber evidence="3">3.1.3.4</ecNumber>
    </recommendedName>
</protein>
<accession>A0A2A9MQT7</accession>
<dbReference type="PANTHER" id="PTHR12181:SF12">
    <property type="entry name" value="PHOSPHATIDATE PHOSPHATASE"/>
    <property type="match status" value="1"/>
</dbReference>
<dbReference type="SUPFAM" id="SSF56784">
    <property type="entry name" value="HAD-like"/>
    <property type="match status" value="1"/>
</dbReference>
<dbReference type="Pfam" id="PF04571">
    <property type="entry name" value="Lipin_N"/>
    <property type="match status" value="1"/>
</dbReference>
<proteinExistence type="inferred from homology"/>
<evidence type="ECO:0000256" key="1">
    <source>
        <dbReference type="ARBA" id="ARBA00001946"/>
    </source>
</evidence>
<dbReference type="GO" id="GO:0008195">
    <property type="term" value="F:phosphatidate phosphatase activity"/>
    <property type="evidence" value="ECO:0007669"/>
    <property type="project" value="UniProtKB-EC"/>
</dbReference>
<dbReference type="STRING" id="94643.A0A2A9MQT7"/>
<comment type="caution">
    <text evidence="7">The sequence shown here is derived from an EMBL/GenBank/DDBJ whole genome shotgun (WGS) entry which is preliminary data.</text>
</comment>
<reference evidence="7 8" key="1">
    <citation type="submission" date="2017-09" db="EMBL/GenBank/DDBJ databases">
        <title>Genome sequencing of Besnoitia besnoiti strain Bb-Ger1.</title>
        <authorList>
            <person name="Schares G."/>
            <person name="Venepally P."/>
            <person name="Lorenzi H.A."/>
        </authorList>
    </citation>
    <scope>NUCLEOTIDE SEQUENCE [LARGE SCALE GENOMIC DNA]</scope>
    <source>
        <strain evidence="7 8">Bb-Ger1</strain>
    </source>
</reference>
<evidence type="ECO:0000256" key="2">
    <source>
        <dbReference type="ARBA" id="ARBA00005476"/>
    </source>
</evidence>
<dbReference type="InterPro" id="IPR031315">
    <property type="entry name" value="LNS2/PITP"/>
</dbReference>
<feature type="domain" description="LNS2/PITP" evidence="6">
    <location>
        <begin position="547"/>
        <end position="704"/>
    </location>
</feature>
<feature type="compositionally biased region" description="Basic and acidic residues" evidence="5">
    <location>
        <begin position="730"/>
        <end position="739"/>
    </location>
</feature>
<dbReference type="GeneID" id="40306111"/>
<feature type="region of interest" description="Disordered" evidence="5">
    <location>
        <begin position="727"/>
        <end position="748"/>
    </location>
</feature>
<feature type="region of interest" description="Disordered" evidence="5">
    <location>
        <begin position="388"/>
        <end position="423"/>
    </location>
</feature>
<evidence type="ECO:0000313" key="7">
    <source>
        <dbReference type="EMBL" id="PFH38707.1"/>
    </source>
</evidence>
<keyword evidence="8" id="KW-1185">Reference proteome</keyword>
<evidence type="ECO:0000256" key="3">
    <source>
        <dbReference type="ARBA" id="ARBA00012638"/>
    </source>
</evidence>
<dbReference type="InterPro" id="IPR031703">
    <property type="entry name" value="Lipin_mid"/>
</dbReference>
<feature type="region of interest" description="Disordered" evidence="5">
    <location>
        <begin position="153"/>
        <end position="255"/>
    </location>
</feature>
<evidence type="ECO:0000256" key="4">
    <source>
        <dbReference type="ARBA" id="ARBA00022801"/>
    </source>
</evidence>
<keyword evidence="4" id="KW-0378">Hydrolase</keyword>
<dbReference type="EC" id="3.1.3.4" evidence="3"/>
<gene>
    <name evidence="7" type="ORF">BESB_010490</name>
</gene>
<dbReference type="InterPro" id="IPR026058">
    <property type="entry name" value="LIPIN"/>
</dbReference>
<organism evidence="7 8">
    <name type="scientific">Besnoitia besnoiti</name>
    <name type="common">Apicomplexan protozoan</name>
    <dbReference type="NCBI Taxonomy" id="94643"/>
    <lineage>
        <taxon>Eukaryota</taxon>
        <taxon>Sar</taxon>
        <taxon>Alveolata</taxon>
        <taxon>Apicomplexa</taxon>
        <taxon>Conoidasida</taxon>
        <taxon>Coccidia</taxon>
        <taxon>Eucoccidiorida</taxon>
        <taxon>Eimeriorina</taxon>
        <taxon>Sarcocystidae</taxon>
        <taxon>Besnoitia</taxon>
    </lineage>
</organism>
<dbReference type="InterPro" id="IPR036412">
    <property type="entry name" value="HAD-like_sf"/>
</dbReference>
<comment type="similarity">
    <text evidence="2">Belongs to the lipin family.</text>
</comment>
<feature type="compositionally biased region" description="Acidic residues" evidence="5">
    <location>
        <begin position="86"/>
        <end position="96"/>
    </location>
</feature>
<dbReference type="VEuPathDB" id="ToxoDB:BESB_010490"/>
<dbReference type="SMART" id="SM00775">
    <property type="entry name" value="LNS2"/>
    <property type="match status" value="1"/>
</dbReference>
<comment type="cofactor">
    <cofactor evidence="1">
        <name>Mg(2+)</name>
        <dbReference type="ChEBI" id="CHEBI:18420"/>
    </cofactor>
</comment>
<evidence type="ECO:0000259" key="6">
    <source>
        <dbReference type="SMART" id="SM00775"/>
    </source>
</evidence>
<sequence length="788" mass="84052">MWGKIVSSVSNALDFNQATLSGCIDIICVRSTQDNKLRSTPFHVRFGKAKLLRSREKTVTVTVNGQLTSLRMKLGAAGEAYFVHEDESDADDEDEAASPIVSPRSNASGDGDKSGAQSDAAGASPAHAKLGASTDERDGVVTNETSTEIFCRDAAPPQPLGAGPPGGAASPASGEPEPKAPSGDAARAGEEFATGESQLPVPRYSSGDPEQDRARLLLGDGVGGVGAGAGVSPETQKTRDFPEDEQFGAGPATNSAAAADTAAGAASGVSFSLCGHMLTGRITEEQHDNDVFNANVVSWEAFDHNPALWYHPSLVARFDDKPPYYPGKVALPLLACWLVFNRPLSLESLSQLMNAEISANFPQSNFSSALSSASRWIFGGGRSSSAAKPALLGPAPAPKKSDGAPGAEAGKRGEDVPLGRGKSVVVGSRDPIAQATVAAATAVAIAEEEAGVSPPDDEGDWRREGRSTLANSASFHSELGSTGPSLVSCAACTPRRLRRSLRPTPDQLDSLNLKPGANSICFTVSSSLQGTKSVMGTIYLWPQYPKIVISDVDGTITRSDVLGQLMPIVGRDWSHDGVAELFTKIKKAGYLILYLTARAIGQADATRDYLFGLTQQQTNKLPDGPLILSPDRLFPSFKREVIERKPYIFKIAALRDIRSLFPPEYNPFYAGFGNRDSDHRAYVHVGVAEAKVFIIDPSGAIHHINNSTYARTYETMSEIADFMFPPLPRPDGRLPSEARVEEEEAEEEQVRERKRLVFTLHIDDEQIHPVGLCNMICANAARALPILD</sequence>
<dbReference type="OrthoDB" id="4567at2759"/>
<evidence type="ECO:0000313" key="8">
    <source>
        <dbReference type="Proteomes" id="UP000224006"/>
    </source>
</evidence>
<dbReference type="Pfam" id="PF16876">
    <property type="entry name" value="Lipin_mid"/>
    <property type="match status" value="1"/>
</dbReference>
<dbReference type="EMBL" id="NWUJ01000001">
    <property type="protein sequence ID" value="PFH38707.1"/>
    <property type="molecule type" value="Genomic_DNA"/>
</dbReference>
<dbReference type="InterPro" id="IPR007651">
    <property type="entry name" value="Lipin_N"/>
</dbReference>
<dbReference type="KEGG" id="bbes:BESB_010490"/>
<feature type="compositionally biased region" description="Gly residues" evidence="5">
    <location>
        <begin position="220"/>
        <end position="229"/>
    </location>
</feature>
<dbReference type="InterPro" id="IPR013209">
    <property type="entry name" value="LNS2"/>
</dbReference>
<dbReference type="AlphaFoldDB" id="A0A2A9MQT7"/>